<reference evidence="2" key="1">
    <citation type="submission" date="2018-11" db="EMBL/GenBank/DDBJ databases">
        <title>Chitinophaga lutea sp.nov., isolate from arsenic contaminated soil.</title>
        <authorList>
            <person name="Zong Y."/>
        </authorList>
    </citation>
    <scope>NUCLEOTIDE SEQUENCE [LARGE SCALE GENOMIC DNA]</scope>
    <source>
        <strain evidence="2">YLT18</strain>
    </source>
</reference>
<dbReference type="Proteomes" id="UP000279089">
    <property type="component" value="Unassembled WGS sequence"/>
</dbReference>
<protein>
    <submittedName>
        <fullName evidence="1">Uncharacterized protein</fullName>
    </submittedName>
</protein>
<organism evidence="1 2">
    <name type="scientific">Chitinophaga barathri</name>
    <dbReference type="NCBI Taxonomy" id="1647451"/>
    <lineage>
        <taxon>Bacteria</taxon>
        <taxon>Pseudomonadati</taxon>
        <taxon>Bacteroidota</taxon>
        <taxon>Chitinophagia</taxon>
        <taxon>Chitinophagales</taxon>
        <taxon>Chitinophagaceae</taxon>
        <taxon>Chitinophaga</taxon>
    </lineage>
</organism>
<dbReference type="EMBL" id="RMBX01000015">
    <property type="protein sequence ID" value="RPD38601.1"/>
    <property type="molecule type" value="Genomic_DNA"/>
</dbReference>
<gene>
    <name evidence="1" type="ORF">EG028_25245</name>
</gene>
<dbReference type="AlphaFoldDB" id="A0A3N4M5X1"/>
<accession>A0A3N4M5X1</accession>
<sequence length="66" mass="7914">MHKNKPHRIVITTKDVMLILGKSNRTARRLMKQMCMYFKKKRGQYITVAEFCEFVGLTEEEVLKFF</sequence>
<evidence type="ECO:0000313" key="2">
    <source>
        <dbReference type="Proteomes" id="UP000279089"/>
    </source>
</evidence>
<evidence type="ECO:0000313" key="1">
    <source>
        <dbReference type="EMBL" id="RPD38601.1"/>
    </source>
</evidence>
<dbReference type="OrthoDB" id="711499at2"/>
<comment type="caution">
    <text evidence="1">The sequence shown here is derived from an EMBL/GenBank/DDBJ whole genome shotgun (WGS) entry which is preliminary data.</text>
</comment>
<name>A0A3N4M5X1_9BACT</name>
<proteinExistence type="predicted"/>
<keyword evidence="2" id="KW-1185">Reference proteome</keyword>